<comment type="caution">
    <text evidence="1">The sequence shown here is derived from an EMBL/GenBank/DDBJ whole genome shotgun (WGS) entry which is preliminary data.</text>
</comment>
<proteinExistence type="predicted"/>
<keyword evidence="2" id="KW-1185">Reference proteome</keyword>
<organism evidence="1 2">
    <name type="scientific">Myodes glareolus</name>
    <name type="common">Bank vole</name>
    <name type="synonym">Clethrionomys glareolus</name>
    <dbReference type="NCBI Taxonomy" id="447135"/>
    <lineage>
        <taxon>Eukaryota</taxon>
        <taxon>Metazoa</taxon>
        <taxon>Chordata</taxon>
        <taxon>Craniata</taxon>
        <taxon>Vertebrata</taxon>
        <taxon>Euteleostomi</taxon>
        <taxon>Mammalia</taxon>
        <taxon>Eutheria</taxon>
        <taxon>Euarchontoglires</taxon>
        <taxon>Glires</taxon>
        <taxon>Rodentia</taxon>
        <taxon>Myomorpha</taxon>
        <taxon>Muroidea</taxon>
        <taxon>Cricetidae</taxon>
        <taxon>Arvicolinae</taxon>
        <taxon>Myodes</taxon>
    </lineage>
</organism>
<dbReference type="EMBL" id="JBBHLL010000420">
    <property type="protein sequence ID" value="KAK7803404.1"/>
    <property type="molecule type" value="Genomic_DNA"/>
</dbReference>
<protein>
    <submittedName>
        <fullName evidence="1">Uncharacterized protein</fullName>
    </submittedName>
</protein>
<dbReference type="AlphaFoldDB" id="A0AAW0HKY8"/>
<gene>
    <name evidence="1" type="ORF">U0070_007113</name>
</gene>
<evidence type="ECO:0000313" key="2">
    <source>
        <dbReference type="Proteomes" id="UP001488838"/>
    </source>
</evidence>
<name>A0AAW0HKY8_MYOGA</name>
<sequence>MVVKAKASVMAQWIKMLAIKADDPSSGPRTHMEEGEKKQELICGPPKFKKKTMKIICELWVWGAAGDEWQGLDAALRCGRRCSSAAGGASSAWRASSVNAEDREFDDTALKFLVWSTRYEPFVEPVCKLCADELKVKRRH</sequence>
<evidence type="ECO:0000313" key="1">
    <source>
        <dbReference type="EMBL" id="KAK7803404.1"/>
    </source>
</evidence>
<reference evidence="1 2" key="1">
    <citation type="journal article" date="2023" name="bioRxiv">
        <title>Conserved and derived expression patterns and positive selection on dental genes reveal complex evolutionary context of ever-growing rodent molars.</title>
        <authorList>
            <person name="Calamari Z.T."/>
            <person name="Song A."/>
            <person name="Cohen E."/>
            <person name="Akter M."/>
            <person name="Roy R.D."/>
            <person name="Hallikas O."/>
            <person name="Christensen M.M."/>
            <person name="Li P."/>
            <person name="Marangoni P."/>
            <person name="Jernvall J."/>
            <person name="Klein O.D."/>
        </authorList>
    </citation>
    <scope>NUCLEOTIDE SEQUENCE [LARGE SCALE GENOMIC DNA]</scope>
    <source>
        <strain evidence="1">V071</strain>
    </source>
</reference>
<dbReference type="Proteomes" id="UP001488838">
    <property type="component" value="Unassembled WGS sequence"/>
</dbReference>
<accession>A0AAW0HKY8</accession>